<keyword evidence="1" id="KW-1133">Transmembrane helix</keyword>
<evidence type="ECO:0000256" key="1">
    <source>
        <dbReference type="SAM" id="Phobius"/>
    </source>
</evidence>
<comment type="caution">
    <text evidence="3">The sequence shown here is derived from an EMBL/GenBank/DDBJ whole genome shotgun (WGS) entry which is preliminary data.</text>
</comment>
<evidence type="ECO:0000313" key="3">
    <source>
        <dbReference type="EMBL" id="KAJ3698896.1"/>
    </source>
</evidence>
<name>A0AAD5ZJ81_9POAL</name>
<evidence type="ECO:0000256" key="2">
    <source>
        <dbReference type="SAM" id="SignalP"/>
    </source>
</evidence>
<sequence length="99" mass="10918">MTRFVFALILVSSFLLSTSFARHLHESYLANPPSSSLHLNIAQAPIVISHENAALERHRDFDRSKTGGEIIIAGLATATLAAIVCYIRVTRQKNEEGKL</sequence>
<accession>A0AAD5ZJ81</accession>
<keyword evidence="1" id="KW-0472">Membrane</keyword>
<dbReference type="EMBL" id="JAMRDG010000001">
    <property type="protein sequence ID" value="KAJ3698896.1"/>
    <property type="molecule type" value="Genomic_DNA"/>
</dbReference>
<protein>
    <submittedName>
        <fullName evidence="3">Uncharacterized protein</fullName>
    </submittedName>
</protein>
<feature type="signal peptide" evidence="2">
    <location>
        <begin position="1"/>
        <end position="21"/>
    </location>
</feature>
<keyword evidence="1" id="KW-0812">Transmembrane</keyword>
<feature type="chain" id="PRO_5042245718" evidence="2">
    <location>
        <begin position="22"/>
        <end position="99"/>
    </location>
</feature>
<keyword evidence="2" id="KW-0732">Signal</keyword>
<evidence type="ECO:0000313" key="4">
    <source>
        <dbReference type="Proteomes" id="UP001210211"/>
    </source>
</evidence>
<keyword evidence="4" id="KW-1185">Reference proteome</keyword>
<dbReference type="PANTHER" id="PTHR34558">
    <property type="entry name" value="EXPRESSED PROTEIN"/>
    <property type="match status" value="1"/>
</dbReference>
<dbReference type="PANTHER" id="PTHR34558:SF9">
    <property type="entry name" value="F3L24.15 PROTEIN"/>
    <property type="match status" value="1"/>
</dbReference>
<proteinExistence type="predicted"/>
<reference evidence="3 4" key="1">
    <citation type="journal article" date="2022" name="Cell">
        <title>Repeat-based holocentromeres influence genome architecture and karyotype evolution.</title>
        <authorList>
            <person name="Hofstatter P.G."/>
            <person name="Thangavel G."/>
            <person name="Lux T."/>
            <person name="Neumann P."/>
            <person name="Vondrak T."/>
            <person name="Novak P."/>
            <person name="Zhang M."/>
            <person name="Costa L."/>
            <person name="Castellani M."/>
            <person name="Scott A."/>
            <person name="Toegelov H."/>
            <person name="Fuchs J."/>
            <person name="Mata-Sucre Y."/>
            <person name="Dias Y."/>
            <person name="Vanzela A.L.L."/>
            <person name="Huettel B."/>
            <person name="Almeida C.C.S."/>
            <person name="Simkova H."/>
            <person name="Souza G."/>
            <person name="Pedrosa-Harand A."/>
            <person name="Macas J."/>
            <person name="Mayer K.F.X."/>
            <person name="Houben A."/>
            <person name="Marques A."/>
        </authorList>
    </citation>
    <scope>NUCLEOTIDE SEQUENCE [LARGE SCALE GENOMIC DNA]</scope>
    <source>
        <strain evidence="3">RhyTen1mFocal</strain>
    </source>
</reference>
<organism evidence="3 4">
    <name type="scientific">Rhynchospora tenuis</name>
    <dbReference type="NCBI Taxonomy" id="198213"/>
    <lineage>
        <taxon>Eukaryota</taxon>
        <taxon>Viridiplantae</taxon>
        <taxon>Streptophyta</taxon>
        <taxon>Embryophyta</taxon>
        <taxon>Tracheophyta</taxon>
        <taxon>Spermatophyta</taxon>
        <taxon>Magnoliopsida</taxon>
        <taxon>Liliopsida</taxon>
        <taxon>Poales</taxon>
        <taxon>Cyperaceae</taxon>
        <taxon>Cyperoideae</taxon>
        <taxon>Rhynchosporeae</taxon>
        <taxon>Rhynchospora</taxon>
    </lineage>
</organism>
<gene>
    <name evidence="3" type="ORF">LUZ61_002601</name>
</gene>
<dbReference type="AlphaFoldDB" id="A0AAD5ZJ81"/>
<feature type="transmembrane region" description="Helical" evidence="1">
    <location>
        <begin position="70"/>
        <end position="89"/>
    </location>
</feature>
<dbReference type="Proteomes" id="UP001210211">
    <property type="component" value="Unassembled WGS sequence"/>
</dbReference>